<evidence type="ECO:0000259" key="1">
    <source>
        <dbReference type="Pfam" id="PF24809"/>
    </source>
</evidence>
<dbReference type="Pfam" id="PF24809">
    <property type="entry name" value="DUF7708"/>
    <property type="match status" value="1"/>
</dbReference>
<reference evidence="2" key="1">
    <citation type="journal article" date="2020" name="Stud. Mycol.">
        <title>101 Dothideomycetes genomes: a test case for predicting lifestyles and emergence of pathogens.</title>
        <authorList>
            <person name="Haridas S."/>
            <person name="Albert R."/>
            <person name="Binder M."/>
            <person name="Bloem J."/>
            <person name="Labutti K."/>
            <person name="Salamov A."/>
            <person name="Andreopoulos B."/>
            <person name="Baker S."/>
            <person name="Barry K."/>
            <person name="Bills G."/>
            <person name="Bluhm B."/>
            <person name="Cannon C."/>
            <person name="Castanera R."/>
            <person name="Culley D."/>
            <person name="Daum C."/>
            <person name="Ezra D."/>
            <person name="Gonzalez J."/>
            <person name="Henrissat B."/>
            <person name="Kuo A."/>
            <person name="Liang C."/>
            <person name="Lipzen A."/>
            <person name="Lutzoni F."/>
            <person name="Magnuson J."/>
            <person name="Mondo S."/>
            <person name="Nolan M."/>
            <person name="Ohm R."/>
            <person name="Pangilinan J."/>
            <person name="Park H.-J."/>
            <person name="Ramirez L."/>
            <person name="Alfaro M."/>
            <person name="Sun H."/>
            <person name="Tritt A."/>
            <person name="Yoshinaga Y."/>
            <person name="Zwiers L.-H."/>
            <person name="Turgeon B."/>
            <person name="Goodwin S."/>
            <person name="Spatafora J."/>
            <person name="Crous P."/>
            <person name="Grigoriev I."/>
        </authorList>
    </citation>
    <scope>NUCLEOTIDE SEQUENCE</scope>
    <source>
        <strain evidence="2">CBS 113818</strain>
    </source>
</reference>
<keyword evidence="3" id="KW-1185">Reference proteome</keyword>
<organism evidence="2 3">
    <name type="scientific">Ophiobolus disseminans</name>
    <dbReference type="NCBI Taxonomy" id="1469910"/>
    <lineage>
        <taxon>Eukaryota</taxon>
        <taxon>Fungi</taxon>
        <taxon>Dikarya</taxon>
        <taxon>Ascomycota</taxon>
        <taxon>Pezizomycotina</taxon>
        <taxon>Dothideomycetes</taxon>
        <taxon>Pleosporomycetidae</taxon>
        <taxon>Pleosporales</taxon>
        <taxon>Pleosporineae</taxon>
        <taxon>Phaeosphaeriaceae</taxon>
        <taxon>Ophiobolus</taxon>
    </lineage>
</organism>
<evidence type="ECO:0000313" key="2">
    <source>
        <dbReference type="EMBL" id="KAF2823841.1"/>
    </source>
</evidence>
<dbReference type="Proteomes" id="UP000799424">
    <property type="component" value="Unassembled WGS sequence"/>
</dbReference>
<evidence type="ECO:0000313" key="3">
    <source>
        <dbReference type="Proteomes" id="UP000799424"/>
    </source>
</evidence>
<dbReference type="EMBL" id="MU006231">
    <property type="protein sequence ID" value="KAF2823841.1"/>
    <property type="molecule type" value="Genomic_DNA"/>
</dbReference>
<feature type="domain" description="DUF7708" evidence="1">
    <location>
        <begin position="155"/>
        <end position="252"/>
    </location>
</feature>
<protein>
    <recommendedName>
        <fullName evidence="1">DUF7708 domain-containing protein</fullName>
    </recommendedName>
</protein>
<sequence>MLAERAATQGAMESPEGRAIVRRFTAELPGETTLERGMKDAQLERDAAEARIENFRAETARFALEKTCDDIAKTEEPLKSGKLSFGRRTAETKANEVVRDELPHGSGQLIDAFVDLKNYLSGLETVWRSKQKKPINRFRILCRSLDAHKNAFAVSPSQNNYASVLCGSRQLIVGAAVNHDEIVEVITETATNVSEKVSRVANTLVLFSPWEIRRLFSQLYAQVFLFYRDAINWYMKSRTSRFFASFNNDIKLTDIYCQTGSAHIAWNLVQHGEWERREIVYRQRQQSPERSDGRLAGQNMLALLQCIHQSMCLDGWTTRHAQMHRHRDTPNTVQSCSLRPSALDRRAAKDILITLEQFVVGDEGHSFLGNGKFWLPEVDIAARLHDWFGGDRGSATLWISSAHVTQCGFTSSRAAALNLLVAALQVETPILSHFCERPCFTTVASDRDIERVGLIGLVYSLMSQLLQFSFDSDTFEMQQEQVKGLDGSDESWPKALNLLSALLKTAPHLSLCAAQSEWCSAVLAMLFEHQKSSPGVFRILLTTSGQSRVLQDHIEVADRVFAMIGGREVIRGGQWMSAPDK</sequence>
<dbReference type="OrthoDB" id="4840035at2759"/>
<gene>
    <name evidence="2" type="ORF">CC86DRAFT_447492</name>
</gene>
<name>A0A6A6ZRX4_9PLEO</name>
<dbReference type="InterPro" id="IPR056125">
    <property type="entry name" value="DUF7708"/>
</dbReference>
<accession>A0A6A6ZRX4</accession>
<dbReference type="AlphaFoldDB" id="A0A6A6ZRX4"/>
<proteinExistence type="predicted"/>